<reference evidence="2" key="1">
    <citation type="submission" date="2017-01" db="EMBL/GenBank/DDBJ databases">
        <title>Comparative genomics of anhydrobiosis in the tardigrade Hypsibius dujardini.</title>
        <authorList>
            <person name="Yoshida Y."/>
            <person name="Koutsovoulos G."/>
            <person name="Laetsch D."/>
            <person name="Stevens L."/>
            <person name="Kumar S."/>
            <person name="Horikawa D."/>
            <person name="Ishino K."/>
            <person name="Komine S."/>
            <person name="Tomita M."/>
            <person name="Blaxter M."/>
            <person name="Arakawa K."/>
        </authorList>
    </citation>
    <scope>NUCLEOTIDE SEQUENCE [LARGE SCALE GENOMIC DNA]</scope>
    <source>
        <strain evidence="2">Z151</strain>
    </source>
</reference>
<gene>
    <name evidence="1" type="ORF">BV898_14136</name>
</gene>
<organism evidence="1 2">
    <name type="scientific">Hypsibius exemplaris</name>
    <name type="common">Freshwater tardigrade</name>
    <dbReference type="NCBI Taxonomy" id="2072580"/>
    <lineage>
        <taxon>Eukaryota</taxon>
        <taxon>Metazoa</taxon>
        <taxon>Ecdysozoa</taxon>
        <taxon>Tardigrada</taxon>
        <taxon>Eutardigrada</taxon>
        <taxon>Parachela</taxon>
        <taxon>Hypsibioidea</taxon>
        <taxon>Hypsibiidae</taxon>
        <taxon>Hypsibius</taxon>
    </lineage>
</organism>
<name>A0A1W0W8R4_HYPEX</name>
<evidence type="ECO:0000313" key="1">
    <source>
        <dbReference type="EMBL" id="OQV11560.1"/>
    </source>
</evidence>
<evidence type="ECO:0000313" key="2">
    <source>
        <dbReference type="Proteomes" id="UP000192578"/>
    </source>
</evidence>
<dbReference type="EMBL" id="MTYJ01000168">
    <property type="protein sequence ID" value="OQV11560.1"/>
    <property type="molecule type" value="Genomic_DNA"/>
</dbReference>
<protein>
    <submittedName>
        <fullName evidence="1">Uncharacterized protein</fullName>
    </submittedName>
</protein>
<dbReference type="AlphaFoldDB" id="A0A1W0W8R4"/>
<accession>A0A1W0W8R4</accession>
<proteinExistence type="predicted"/>
<keyword evidence="2" id="KW-1185">Reference proteome</keyword>
<comment type="caution">
    <text evidence="1">The sequence shown here is derived from an EMBL/GenBank/DDBJ whole genome shotgun (WGS) entry which is preliminary data.</text>
</comment>
<sequence>MQAEDKPLKYVNDRLRYIDETNPHASEEEKAIRLFEGLPTHLKSEFVTDMPNTVIAFQDRLRDVGRKYDYA</sequence>
<dbReference type="Proteomes" id="UP000192578">
    <property type="component" value="Unassembled WGS sequence"/>
</dbReference>